<protein>
    <recommendedName>
        <fullName evidence="3">CCHC-type domain-containing protein</fullName>
    </recommendedName>
</protein>
<dbReference type="InterPro" id="IPR001878">
    <property type="entry name" value="Znf_CCHC"/>
</dbReference>
<organism evidence="4 5">
    <name type="scientific">Larinioides sclopetarius</name>
    <dbReference type="NCBI Taxonomy" id="280406"/>
    <lineage>
        <taxon>Eukaryota</taxon>
        <taxon>Metazoa</taxon>
        <taxon>Ecdysozoa</taxon>
        <taxon>Arthropoda</taxon>
        <taxon>Chelicerata</taxon>
        <taxon>Arachnida</taxon>
        <taxon>Araneae</taxon>
        <taxon>Araneomorphae</taxon>
        <taxon>Entelegynae</taxon>
        <taxon>Araneoidea</taxon>
        <taxon>Araneidae</taxon>
        <taxon>Larinioides</taxon>
    </lineage>
</organism>
<dbReference type="Proteomes" id="UP001497382">
    <property type="component" value="Unassembled WGS sequence"/>
</dbReference>
<accession>A0AAV2AQZ5</accession>
<reference evidence="4 5" key="1">
    <citation type="submission" date="2024-04" db="EMBL/GenBank/DDBJ databases">
        <authorList>
            <person name="Rising A."/>
            <person name="Reimegard J."/>
            <person name="Sonavane S."/>
            <person name="Akerstrom W."/>
            <person name="Nylinder S."/>
            <person name="Hedman E."/>
            <person name="Kallberg Y."/>
        </authorList>
    </citation>
    <scope>NUCLEOTIDE SEQUENCE [LARGE SCALE GENOMIC DNA]</scope>
</reference>
<dbReference type="AlphaFoldDB" id="A0AAV2AQZ5"/>
<dbReference type="Pfam" id="PF00098">
    <property type="entry name" value="zf-CCHC"/>
    <property type="match status" value="1"/>
</dbReference>
<keyword evidence="1" id="KW-0479">Metal-binding</keyword>
<dbReference type="EMBL" id="CAXIEN010000200">
    <property type="protein sequence ID" value="CAL1286242.1"/>
    <property type="molecule type" value="Genomic_DNA"/>
</dbReference>
<feature type="coiled-coil region" evidence="2">
    <location>
        <begin position="264"/>
        <end position="291"/>
    </location>
</feature>
<name>A0AAV2AQZ5_9ARAC</name>
<dbReference type="SUPFAM" id="SSF57756">
    <property type="entry name" value="Retrovirus zinc finger-like domains"/>
    <property type="match status" value="1"/>
</dbReference>
<dbReference type="PROSITE" id="PS50158">
    <property type="entry name" value="ZF_CCHC"/>
    <property type="match status" value="1"/>
</dbReference>
<keyword evidence="1" id="KW-0862">Zinc</keyword>
<evidence type="ECO:0000313" key="5">
    <source>
        <dbReference type="Proteomes" id="UP001497382"/>
    </source>
</evidence>
<keyword evidence="1" id="KW-0863">Zinc-finger</keyword>
<evidence type="ECO:0000256" key="1">
    <source>
        <dbReference type="PROSITE-ProRule" id="PRU00047"/>
    </source>
</evidence>
<keyword evidence="2" id="KW-0175">Coiled coil</keyword>
<sequence>MYPLNPQEIRGFVYWLPNSVTNDQLKEHLQLYGDVLFVESQERNVRGRKVESDQRYYGLILPYGTIKDDLPHFLKINGFLCLVVVRGREPACYHCKEVGHRRIECPKYKEKLNSYCNREKKTAPPRLRSRGKRHVVTKPEVQFETSGNEVSSSDDIVCLEGGISVAELITEPPLSASKYQECVIEAGEEATGSSENELTESYIFSQRSNIDSSVASFSEIQIKDVLETIQQIQRRTKEDLQQRLKYFEKEIALSFTREALSTHIRDERRSIAAEEATYKNLDQEMGNEELEMQTKENYILEESTPIEMGEEDSSADIGIKETVDAETLSDLPSLRQVKVGTVETVENIYKISEENPKYFQSSESTAEYSTSNTDTTSSVLLMLKKTKQAASETLENTFNKLVEFAEGIEAIGKSSTDSATNKDFKLSEDDVRDLLGMLEQAKTIAMQDSVETLKKIEAHLSTQPSSESINMEAKLNEDTCFSKQMLENTKENFTEILQNTFKRLKEKIIKAAEQSKIAIESADESKTIPKIANIAAQSKTTFEQEVIDTVKYVCKEGMEDAVESESNQKAPTLDERSEKTIQSESGLVTKVHDDFEEIEIYEHSEQIKQVTTEKTFSASKEVESNVYKTSQEDIDKLQTNLKEIFASVQVKTELFPETRMILKQVESKVIEMVKETTNRWEVDF</sequence>
<gene>
    <name evidence="4" type="ORF">LARSCL_LOCUS14133</name>
</gene>
<dbReference type="GO" id="GO:0008270">
    <property type="term" value="F:zinc ion binding"/>
    <property type="evidence" value="ECO:0007669"/>
    <property type="project" value="UniProtKB-KW"/>
</dbReference>
<comment type="caution">
    <text evidence="4">The sequence shown here is derived from an EMBL/GenBank/DDBJ whole genome shotgun (WGS) entry which is preliminary data.</text>
</comment>
<dbReference type="SMART" id="SM00343">
    <property type="entry name" value="ZnF_C2HC"/>
    <property type="match status" value="1"/>
</dbReference>
<evidence type="ECO:0000256" key="2">
    <source>
        <dbReference type="SAM" id="Coils"/>
    </source>
</evidence>
<evidence type="ECO:0000259" key="3">
    <source>
        <dbReference type="PROSITE" id="PS50158"/>
    </source>
</evidence>
<evidence type="ECO:0000313" key="4">
    <source>
        <dbReference type="EMBL" id="CAL1286242.1"/>
    </source>
</evidence>
<dbReference type="GO" id="GO:0003676">
    <property type="term" value="F:nucleic acid binding"/>
    <property type="evidence" value="ECO:0007669"/>
    <property type="project" value="InterPro"/>
</dbReference>
<feature type="domain" description="CCHC-type" evidence="3">
    <location>
        <begin position="92"/>
        <end position="107"/>
    </location>
</feature>
<dbReference type="InterPro" id="IPR036875">
    <property type="entry name" value="Znf_CCHC_sf"/>
</dbReference>
<keyword evidence="5" id="KW-1185">Reference proteome</keyword>
<proteinExistence type="predicted"/>